<dbReference type="FunCoup" id="F1Z7V8">
    <property type="interactions" value="74"/>
</dbReference>
<dbReference type="SUPFAM" id="SSF55120">
    <property type="entry name" value="Pseudouridine synthase"/>
    <property type="match status" value="1"/>
</dbReference>
<evidence type="ECO:0000256" key="2">
    <source>
        <dbReference type="ARBA" id="ARBA00023235"/>
    </source>
</evidence>
<evidence type="ECO:0000256" key="1">
    <source>
        <dbReference type="ARBA" id="ARBA00008348"/>
    </source>
</evidence>
<reference evidence="5 6" key="1">
    <citation type="journal article" date="2012" name="J. Bacteriol.">
        <title>Draft Genome Sequence of Novosphingobium nitrogenifigens Y88T.</title>
        <authorList>
            <person name="Strabala T.J."/>
            <person name="Macdonald L."/>
            <person name="Liu V."/>
            <person name="Smit A.M."/>
        </authorList>
    </citation>
    <scope>NUCLEOTIDE SEQUENCE [LARGE SCALE GENOMIC DNA]</scope>
    <source>
        <strain evidence="5 6">DSM 19370</strain>
    </source>
</reference>
<dbReference type="InterPro" id="IPR006145">
    <property type="entry name" value="PsdUridine_synth_RsuA/RluA"/>
</dbReference>
<dbReference type="eggNOG" id="COG1187">
    <property type="taxonomic scope" value="Bacteria"/>
</dbReference>
<gene>
    <name evidence="5" type="ORF">Y88_1329</name>
</gene>
<feature type="domain" description="Pseudouridine synthase RsuA/RluA-like" evidence="4">
    <location>
        <begin position="2"/>
        <end position="149"/>
    </location>
</feature>
<dbReference type="NCBIfam" id="TIGR00093">
    <property type="entry name" value="pseudouridine synthase"/>
    <property type="match status" value="1"/>
</dbReference>
<dbReference type="HOGENOM" id="CLU_024979_8_1_5"/>
<dbReference type="AlphaFoldDB" id="F1Z7V8"/>
<comment type="similarity">
    <text evidence="1 3">Belongs to the pseudouridine synthase RsuA family.</text>
</comment>
<dbReference type="InterPro" id="IPR050343">
    <property type="entry name" value="RsuA_PseudoU_synthase"/>
</dbReference>
<dbReference type="EC" id="5.4.99.-" evidence="3"/>
<comment type="caution">
    <text evidence="5">The sequence shown here is derived from an EMBL/GenBank/DDBJ whole genome shotgun (WGS) entry which is preliminary data.</text>
</comment>
<dbReference type="PANTHER" id="PTHR47683">
    <property type="entry name" value="PSEUDOURIDINE SYNTHASE FAMILY PROTEIN-RELATED"/>
    <property type="match status" value="1"/>
</dbReference>
<evidence type="ECO:0000313" key="5">
    <source>
        <dbReference type="EMBL" id="EGD59267.1"/>
    </source>
</evidence>
<keyword evidence="6" id="KW-1185">Reference proteome</keyword>
<dbReference type="Pfam" id="PF00849">
    <property type="entry name" value="PseudoU_synth_2"/>
    <property type="match status" value="1"/>
</dbReference>
<accession>F1Z7V8</accession>
<dbReference type="GO" id="GO:0009982">
    <property type="term" value="F:pseudouridine synthase activity"/>
    <property type="evidence" value="ECO:0007669"/>
    <property type="project" value="InterPro"/>
</dbReference>
<dbReference type="RefSeq" id="WP_008065249.1">
    <property type="nucleotide sequence ID" value="NZ_AQWK01000001.1"/>
</dbReference>
<protein>
    <recommendedName>
        <fullName evidence="3">Pseudouridine synthase</fullName>
        <ecNumber evidence="3">5.4.99.-</ecNumber>
    </recommendedName>
</protein>
<dbReference type="Proteomes" id="UP000004728">
    <property type="component" value="Unassembled WGS sequence"/>
</dbReference>
<dbReference type="GO" id="GO:0003723">
    <property type="term" value="F:RNA binding"/>
    <property type="evidence" value="ECO:0007669"/>
    <property type="project" value="InterPro"/>
</dbReference>
<proteinExistence type="inferred from homology"/>
<dbReference type="InterPro" id="IPR018496">
    <property type="entry name" value="PsdUridine_synth_RsuA/RluB_CS"/>
</dbReference>
<dbReference type="GO" id="GO:0140098">
    <property type="term" value="F:catalytic activity, acting on RNA"/>
    <property type="evidence" value="ECO:0007669"/>
    <property type="project" value="UniProtKB-ARBA"/>
</dbReference>
<dbReference type="InterPro" id="IPR020103">
    <property type="entry name" value="PsdUridine_synth_cat_dom_sf"/>
</dbReference>
<dbReference type="STRING" id="983920.Y88_1329"/>
<evidence type="ECO:0000313" key="6">
    <source>
        <dbReference type="Proteomes" id="UP000004728"/>
    </source>
</evidence>
<keyword evidence="2 3" id="KW-0413">Isomerase</keyword>
<dbReference type="EMBL" id="AEWJ01000037">
    <property type="protein sequence ID" value="EGD59267.1"/>
    <property type="molecule type" value="Genomic_DNA"/>
</dbReference>
<dbReference type="GO" id="GO:0006364">
    <property type="term" value="P:rRNA processing"/>
    <property type="evidence" value="ECO:0007669"/>
    <property type="project" value="UniProtKB-ARBA"/>
</dbReference>
<dbReference type="Gene3D" id="3.30.2350.10">
    <property type="entry name" value="Pseudouridine synthase"/>
    <property type="match status" value="1"/>
</dbReference>
<dbReference type="OrthoDB" id="9807213at2"/>
<sequence length="180" mass="20334">MLIAFNKPYGVLCQFTDESTGPARPTLATFIDVPGVYPAGRLDLDSEGLLLLTDDGRLQARIADPRYKAPKTYLVQVEGEPDEDALAALRRGVRLKDGMTLPAQVERIEAPDLWPRNPPVRFRKSVPDCWLKLILREGRNRQVRRMTAAVGHPTLRLVRWRIGDWTLEGIAPGEWREVPV</sequence>
<name>F1Z7V8_9SPHN</name>
<dbReference type="InParanoid" id="F1Z7V8"/>
<dbReference type="PROSITE" id="PS01149">
    <property type="entry name" value="PSI_RSU"/>
    <property type="match status" value="1"/>
</dbReference>
<evidence type="ECO:0000259" key="4">
    <source>
        <dbReference type="Pfam" id="PF00849"/>
    </source>
</evidence>
<dbReference type="InterPro" id="IPR000748">
    <property type="entry name" value="PsdUridine_synth_RsuA/RluB/E/F"/>
</dbReference>
<evidence type="ECO:0000256" key="3">
    <source>
        <dbReference type="RuleBase" id="RU003887"/>
    </source>
</evidence>
<dbReference type="PANTHER" id="PTHR47683:SF2">
    <property type="entry name" value="RNA-BINDING S4 DOMAIN-CONTAINING PROTEIN"/>
    <property type="match status" value="1"/>
</dbReference>
<dbReference type="GO" id="GO:0001522">
    <property type="term" value="P:pseudouridine synthesis"/>
    <property type="evidence" value="ECO:0007669"/>
    <property type="project" value="InterPro"/>
</dbReference>
<organism evidence="5 6">
    <name type="scientific">Novosphingobium nitrogenifigens DSM 19370</name>
    <dbReference type="NCBI Taxonomy" id="983920"/>
    <lineage>
        <taxon>Bacteria</taxon>
        <taxon>Pseudomonadati</taxon>
        <taxon>Pseudomonadota</taxon>
        <taxon>Alphaproteobacteria</taxon>
        <taxon>Sphingomonadales</taxon>
        <taxon>Sphingomonadaceae</taxon>
        <taxon>Novosphingobium</taxon>
    </lineage>
</organism>